<reference evidence="2" key="1">
    <citation type="submission" date="2021-02" db="EMBL/GenBank/DDBJ databases">
        <authorList>
            <person name="Nowell W R."/>
        </authorList>
    </citation>
    <scope>NUCLEOTIDE SEQUENCE</scope>
</reference>
<dbReference type="PANTHER" id="PTHR11695:SF294">
    <property type="entry name" value="RETICULON-4-INTERACTING PROTEIN 1, MITOCHONDRIAL"/>
    <property type="match status" value="1"/>
</dbReference>
<dbReference type="Gene3D" id="3.90.180.10">
    <property type="entry name" value="Medium-chain alcohol dehydrogenases, catalytic domain"/>
    <property type="match status" value="1"/>
</dbReference>
<dbReference type="Pfam" id="PF08240">
    <property type="entry name" value="ADH_N"/>
    <property type="match status" value="1"/>
</dbReference>
<dbReference type="Proteomes" id="UP000663829">
    <property type="component" value="Unassembled WGS sequence"/>
</dbReference>
<dbReference type="SUPFAM" id="SSF51735">
    <property type="entry name" value="NAD(P)-binding Rossmann-fold domains"/>
    <property type="match status" value="1"/>
</dbReference>
<organism evidence="2 6">
    <name type="scientific">Didymodactylos carnosus</name>
    <dbReference type="NCBI Taxonomy" id="1234261"/>
    <lineage>
        <taxon>Eukaryota</taxon>
        <taxon>Metazoa</taxon>
        <taxon>Spiralia</taxon>
        <taxon>Gnathifera</taxon>
        <taxon>Rotifera</taxon>
        <taxon>Eurotatoria</taxon>
        <taxon>Bdelloidea</taxon>
        <taxon>Philodinida</taxon>
        <taxon>Philodinidae</taxon>
        <taxon>Didymodactylos</taxon>
    </lineage>
</organism>
<dbReference type="Proteomes" id="UP000681722">
    <property type="component" value="Unassembled WGS sequence"/>
</dbReference>
<evidence type="ECO:0000313" key="3">
    <source>
        <dbReference type="EMBL" id="CAF1178344.1"/>
    </source>
</evidence>
<evidence type="ECO:0000313" key="2">
    <source>
        <dbReference type="EMBL" id="CAF0893939.1"/>
    </source>
</evidence>
<dbReference type="EMBL" id="CAJNOQ010001422">
    <property type="protein sequence ID" value="CAF0893939.1"/>
    <property type="molecule type" value="Genomic_DNA"/>
</dbReference>
<evidence type="ECO:0000259" key="1">
    <source>
        <dbReference type="SMART" id="SM00829"/>
    </source>
</evidence>
<accession>A0A813Z5U7</accession>
<evidence type="ECO:0000313" key="4">
    <source>
        <dbReference type="EMBL" id="CAF3677672.1"/>
    </source>
</evidence>
<dbReference type="CDD" id="cd05289">
    <property type="entry name" value="MDR_like_2"/>
    <property type="match status" value="1"/>
</dbReference>
<dbReference type="OrthoDB" id="48317at2759"/>
<dbReference type="EMBL" id="CAJNOK010013130">
    <property type="protein sequence ID" value="CAF1178344.1"/>
    <property type="molecule type" value="Genomic_DNA"/>
</dbReference>
<feature type="domain" description="Enoyl reductase (ER)" evidence="1">
    <location>
        <begin position="22"/>
        <end position="359"/>
    </location>
</feature>
<sequence>MTQTGIPDRMKAAQQRGFGAIDQVLTVAIDVPVPRELKSDQILVRVHAASINPIDWKILNGNLSLIQKYSWPHIPGFDCSGIVVDVGPSVKRFRIGDCVYGNVSTEGGSYAEYVRGSQKLFALKPKNLSHIEASACPLACETSYQALFNHGKVTKDSKVFICGGATATGLFGIQLAKAVGAHVATTCSERNLDILKNKLGLNIVQNPELGESLGDLLVINYQEKDFGIELNGQNYDVVYDCTGGYEQWSSAQHILKPGGKFITIVGDDKKSEINLKSILSVGSSLVNRKFWSVVNSSHPSYSLIFLRMSYEELDILRTNFFEKDLIKPIIDQTFDFDLHGLQGMYEKSKSGKARGKLVLKIVTDTDEQQETIIDK</sequence>
<dbReference type="InterPro" id="IPR011032">
    <property type="entry name" value="GroES-like_sf"/>
</dbReference>
<dbReference type="AlphaFoldDB" id="A0A813Z5U7"/>
<evidence type="ECO:0000313" key="5">
    <source>
        <dbReference type="EMBL" id="CAF3989667.1"/>
    </source>
</evidence>
<gene>
    <name evidence="2" type="ORF">GPM918_LOCUS8273</name>
    <name evidence="3" type="ORF">OVA965_LOCUS22934</name>
    <name evidence="4" type="ORF">SRO942_LOCUS8273</name>
    <name evidence="5" type="ORF">TMI583_LOCUS23649</name>
</gene>
<comment type="caution">
    <text evidence="2">The sequence shown here is derived from an EMBL/GenBank/DDBJ whole genome shotgun (WGS) entry which is preliminary data.</text>
</comment>
<dbReference type="Pfam" id="PF13602">
    <property type="entry name" value="ADH_zinc_N_2"/>
    <property type="match status" value="1"/>
</dbReference>
<dbReference type="InterPro" id="IPR036291">
    <property type="entry name" value="NAD(P)-bd_dom_sf"/>
</dbReference>
<protein>
    <recommendedName>
        <fullName evidence="1">Enoyl reductase (ER) domain-containing protein</fullName>
    </recommendedName>
</protein>
<dbReference type="SUPFAM" id="SSF50129">
    <property type="entry name" value="GroES-like"/>
    <property type="match status" value="1"/>
</dbReference>
<dbReference type="InterPro" id="IPR013154">
    <property type="entry name" value="ADH-like_N"/>
</dbReference>
<evidence type="ECO:0000313" key="6">
    <source>
        <dbReference type="Proteomes" id="UP000663829"/>
    </source>
</evidence>
<dbReference type="Gene3D" id="3.40.50.720">
    <property type="entry name" value="NAD(P)-binding Rossmann-like Domain"/>
    <property type="match status" value="1"/>
</dbReference>
<dbReference type="SMART" id="SM00829">
    <property type="entry name" value="PKS_ER"/>
    <property type="match status" value="1"/>
</dbReference>
<dbReference type="EMBL" id="CAJOBC010001422">
    <property type="protein sequence ID" value="CAF3677672.1"/>
    <property type="molecule type" value="Genomic_DNA"/>
</dbReference>
<dbReference type="Proteomes" id="UP000677228">
    <property type="component" value="Unassembled WGS sequence"/>
</dbReference>
<dbReference type="GO" id="GO:0016491">
    <property type="term" value="F:oxidoreductase activity"/>
    <property type="evidence" value="ECO:0007669"/>
    <property type="project" value="InterPro"/>
</dbReference>
<keyword evidence="6" id="KW-1185">Reference proteome</keyword>
<dbReference type="InterPro" id="IPR050700">
    <property type="entry name" value="YIM1/Zinc_Alcohol_DH_Fams"/>
</dbReference>
<name>A0A813Z5U7_9BILA</name>
<dbReference type="PANTHER" id="PTHR11695">
    <property type="entry name" value="ALCOHOL DEHYDROGENASE RELATED"/>
    <property type="match status" value="1"/>
</dbReference>
<dbReference type="EMBL" id="CAJOBA010034656">
    <property type="protein sequence ID" value="CAF3989667.1"/>
    <property type="molecule type" value="Genomic_DNA"/>
</dbReference>
<proteinExistence type="predicted"/>
<dbReference type="InterPro" id="IPR020843">
    <property type="entry name" value="ER"/>
</dbReference>
<dbReference type="Proteomes" id="UP000682733">
    <property type="component" value="Unassembled WGS sequence"/>
</dbReference>